<dbReference type="GO" id="GO:0022857">
    <property type="term" value="F:transmembrane transporter activity"/>
    <property type="evidence" value="ECO:0007669"/>
    <property type="project" value="InterPro"/>
</dbReference>
<evidence type="ECO:0000313" key="9">
    <source>
        <dbReference type="Proteomes" id="UP000028252"/>
    </source>
</evidence>
<dbReference type="SUPFAM" id="SSF103473">
    <property type="entry name" value="MFS general substrate transporter"/>
    <property type="match status" value="1"/>
</dbReference>
<sequence>MSILWRSWLSVTAILGLVLAILSALMILQHNATLASLLKQRLGVIALSTSNAFRPIVNMGLPLGMLRNANDVLAHARNKDPNIRQIFVIEADGAIIYSSPRSQDAYIDKPLYQAMKLQDNGRWSAESDAALVSAVSIPRRDGTIAGWIVAIYDKEAFTKVCDALQMRITKAFLLAWLSFSGLAWCILRLQLAGAIRDFGSVKSLLAQFSSRLPDTPAPTLPKTEVHGLFGEEIKVLHQKLIQAEEQYYLRLNHSSNNQCDSTCAPSTALDATRHMVKQAPDSPAARAISRRVLPSLTIVLLCAVFAQGWYAFSQVRSSFEPEQAERVALIGSVASSNIQRAVSAGVPLQGLVGGERYFNELLQLFPEVSYLSVIESTRDDPVVEAGNHMQGSSGLWGVRLQNREFPILSGNTRIGHIEVEANPHYFAMQLRFLLLDIAVVLLIAILLAYQVLIVTLSFSMTGPFNRLGYLLDLQAAGDFSADLGTRARTELDQAAAFLSKRARVVAMQAPKTLQFAYLNDIRLPLFFCGMTDALSISFLPVYTRIVENPLSWIDTGIVLSLPLAGYLLANTIGAPCVRALISHLGFRNLLILATTLILLANLGLSQAASTIALIIFRTLSGFGYALATNACQDYVLHVAPKAMRAKSLGLFTSALFAGIFTGAAAGGIIADRTGAPAVFLVGALIALVAGAFVWTCIPNNPGNGAAKIPHVIDLVRPLKNIRFLLLVACIAVPSNIMIQAFIAFIVALQFDALGASAAEVARVVMLYFLSVMTTVSLSSRLFESRIKAGTLALTGLITAAVSLGITAIWPDYWGMVGAVVAVGIGQGLIRDPEVSIAIRLAERDELKAVGEAGILSSLRVLERGGSIIGLLAIAFLAGEYGYPFAIACISIWLIAGALVLLLAGHMRRISF</sequence>
<dbReference type="STRING" id="1232683.ADIMK_4017"/>
<dbReference type="PANTHER" id="PTHR23506:SF23">
    <property type="entry name" value="GH10249P"/>
    <property type="match status" value="1"/>
</dbReference>
<evidence type="ECO:0000256" key="2">
    <source>
        <dbReference type="ARBA" id="ARBA00022448"/>
    </source>
</evidence>
<feature type="transmembrane region" description="Helical" evidence="6">
    <location>
        <begin position="648"/>
        <end position="670"/>
    </location>
</feature>
<keyword evidence="2" id="KW-0813">Transport</keyword>
<organism evidence="8 9">
    <name type="scientific">Marinobacterium lacunae</name>
    <dbReference type="NCBI Taxonomy" id="1232683"/>
    <lineage>
        <taxon>Bacteria</taxon>
        <taxon>Pseudomonadati</taxon>
        <taxon>Pseudomonadota</taxon>
        <taxon>Gammaproteobacteria</taxon>
        <taxon>Oceanospirillales</taxon>
        <taxon>Oceanospirillaceae</taxon>
        <taxon>Marinobacterium</taxon>
    </lineage>
</organism>
<evidence type="ECO:0000256" key="3">
    <source>
        <dbReference type="ARBA" id="ARBA00022692"/>
    </source>
</evidence>
<feature type="transmembrane region" description="Helical" evidence="6">
    <location>
        <begin position="580"/>
        <end position="600"/>
    </location>
</feature>
<feature type="transmembrane region" description="Helical" evidence="6">
    <location>
        <begin position="676"/>
        <end position="697"/>
    </location>
</feature>
<proteinExistence type="predicted"/>
<dbReference type="EMBL" id="JMQN01000059">
    <property type="protein sequence ID" value="KEA61870.1"/>
    <property type="molecule type" value="Genomic_DNA"/>
</dbReference>
<feature type="domain" description="Major facilitator superfamily (MFS) profile" evidence="7">
    <location>
        <begin position="521"/>
        <end position="908"/>
    </location>
</feature>
<dbReference type="Pfam" id="PF07690">
    <property type="entry name" value="MFS_1"/>
    <property type="match status" value="1"/>
</dbReference>
<dbReference type="PROSITE" id="PS50850">
    <property type="entry name" value="MFS"/>
    <property type="match status" value="1"/>
</dbReference>
<dbReference type="GO" id="GO:0016020">
    <property type="term" value="C:membrane"/>
    <property type="evidence" value="ECO:0007669"/>
    <property type="project" value="UniProtKB-SubCell"/>
</dbReference>
<keyword evidence="3 6" id="KW-0812">Transmembrane</keyword>
<keyword evidence="5 6" id="KW-0472">Membrane</keyword>
<feature type="transmembrane region" description="Helical" evidence="6">
    <location>
        <begin position="432"/>
        <end position="458"/>
    </location>
</feature>
<gene>
    <name evidence="8" type="ORF">ADIMK_4017</name>
</gene>
<evidence type="ECO:0000256" key="6">
    <source>
        <dbReference type="SAM" id="Phobius"/>
    </source>
</evidence>
<feature type="transmembrane region" description="Helical" evidence="6">
    <location>
        <begin position="606"/>
        <end position="627"/>
    </location>
</feature>
<evidence type="ECO:0000256" key="1">
    <source>
        <dbReference type="ARBA" id="ARBA00004141"/>
    </source>
</evidence>
<dbReference type="OrthoDB" id="7786710at2"/>
<reference evidence="8 9" key="1">
    <citation type="submission" date="2014-04" db="EMBL/GenBank/DDBJ databases">
        <title>Marinobacterium kochiensis sp. nov., isolated from sediment sample collected from Kochi backwaters in Kerala, India.</title>
        <authorList>
            <person name="Singh A."/>
            <person name="Pinnaka A.K."/>
        </authorList>
    </citation>
    <scope>NUCLEOTIDE SEQUENCE [LARGE SCALE GENOMIC DNA]</scope>
    <source>
        <strain evidence="8 9">AK27</strain>
    </source>
</reference>
<dbReference type="AlphaFoldDB" id="A0A081FTL5"/>
<keyword evidence="9" id="KW-1185">Reference proteome</keyword>
<dbReference type="RefSeq" id="WP_036191979.1">
    <property type="nucleotide sequence ID" value="NZ_JMQN01000059.1"/>
</dbReference>
<feature type="transmembrane region" description="Helical" evidence="6">
    <location>
        <begin position="884"/>
        <end position="903"/>
    </location>
</feature>
<dbReference type="Gene3D" id="1.20.1250.20">
    <property type="entry name" value="MFS general substrate transporter like domains"/>
    <property type="match status" value="1"/>
</dbReference>
<accession>A0A081FTL5</accession>
<comment type="subcellular location">
    <subcellularLocation>
        <location evidence="1">Membrane</location>
        <topology evidence="1">Multi-pass membrane protein</topology>
    </subcellularLocation>
</comment>
<dbReference type="InterPro" id="IPR036259">
    <property type="entry name" value="MFS_trans_sf"/>
</dbReference>
<comment type="caution">
    <text evidence="8">The sequence shown here is derived from an EMBL/GenBank/DDBJ whole genome shotgun (WGS) entry which is preliminary data.</text>
</comment>
<dbReference type="eggNOG" id="COG2814">
    <property type="taxonomic scope" value="Bacteria"/>
</dbReference>
<dbReference type="InterPro" id="IPR020846">
    <property type="entry name" value="MFS_dom"/>
</dbReference>
<protein>
    <submittedName>
        <fullName evidence="8">Major facilitator family transporter</fullName>
    </submittedName>
</protein>
<evidence type="ECO:0000259" key="7">
    <source>
        <dbReference type="PROSITE" id="PS50850"/>
    </source>
</evidence>
<dbReference type="PANTHER" id="PTHR23506">
    <property type="entry name" value="GH10249P"/>
    <property type="match status" value="1"/>
</dbReference>
<dbReference type="PATRIC" id="fig|1232683.4.peg.3952"/>
<evidence type="ECO:0000256" key="4">
    <source>
        <dbReference type="ARBA" id="ARBA00022989"/>
    </source>
</evidence>
<dbReference type="Proteomes" id="UP000028252">
    <property type="component" value="Unassembled WGS sequence"/>
</dbReference>
<dbReference type="InterPro" id="IPR011701">
    <property type="entry name" value="MFS"/>
</dbReference>
<keyword evidence="4 6" id="KW-1133">Transmembrane helix</keyword>
<dbReference type="CDD" id="cd18773">
    <property type="entry name" value="PDC1_HK_sensor"/>
    <property type="match status" value="1"/>
</dbReference>
<feature type="transmembrane region" description="Helical" evidence="6">
    <location>
        <begin position="723"/>
        <end position="748"/>
    </location>
</feature>
<dbReference type="InterPro" id="IPR050930">
    <property type="entry name" value="MFS_Vesicular_Transporter"/>
</dbReference>
<name>A0A081FTL5_9GAMM</name>
<evidence type="ECO:0000313" key="8">
    <source>
        <dbReference type="EMBL" id="KEA61870.1"/>
    </source>
</evidence>
<feature type="transmembrane region" description="Helical" evidence="6">
    <location>
        <begin position="789"/>
        <end position="806"/>
    </location>
</feature>
<feature type="transmembrane region" description="Helical" evidence="6">
    <location>
        <begin position="549"/>
        <end position="568"/>
    </location>
</feature>
<feature type="transmembrane region" description="Helical" evidence="6">
    <location>
        <begin position="523"/>
        <end position="543"/>
    </location>
</feature>
<feature type="transmembrane region" description="Helical" evidence="6">
    <location>
        <begin position="760"/>
        <end position="777"/>
    </location>
</feature>
<evidence type="ECO:0000256" key="5">
    <source>
        <dbReference type="ARBA" id="ARBA00023136"/>
    </source>
</evidence>